<comment type="subcellular location">
    <subcellularLocation>
        <location evidence="1">Membrane</location>
        <topology evidence="1">Multi-pass membrane protein</topology>
    </subcellularLocation>
</comment>
<keyword evidence="2 6" id="KW-0812">Transmembrane</keyword>
<feature type="transmembrane region" description="Helical" evidence="6">
    <location>
        <begin position="44"/>
        <end position="64"/>
    </location>
</feature>
<comment type="similarity">
    <text evidence="5">Belongs to the SAT4 family.</text>
</comment>
<dbReference type="STRING" id="1448308.A0A2T2NT99"/>
<evidence type="ECO:0000313" key="8">
    <source>
        <dbReference type="EMBL" id="PSN68609.1"/>
    </source>
</evidence>
<dbReference type="GO" id="GO:0016020">
    <property type="term" value="C:membrane"/>
    <property type="evidence" value="ECO:0007669"/>
    <property type="project" value="UniProtKB-SubCell"/>
</dbReference>
<feature type="transmembrane region" description="Helical" evidence="6">
    <location>
        <begin position="240"/>
        <end position="264"/>
    </location>
</feature>
<dbReference type="InterPro" id="IPR049326">
    <property type="entry name" value="Rhodopsin_dom_fungi"/>
</dbReference>
<feature type="transmembrane region" description="Helical" evidence="6">
    <location>
        <begin position="84"/>
        <end position="108"/>
    </location>
</feature>
<protein>
    <recommendedName>
        <fullName evidence="7">Rhodopsin domain-containing protein</fullName>
    </recommendedName>
</protein>
<evidence type="ECO:0000256" key="5">
    <source>
        <dbReference type="ARBA" id="ARBA00038359"/>
    </source>
</evidence>
<feature type="transmembrane region" description="Helical" evidence="6">
    <location>
        <begin position="14"/>
        <end position="32"/>
    </location>
</feature>
<evidence type="ECO:0000256" key="2">
    <source>
        <dbReference type="ARBA" id="ARBA00022692"/>
    </source>
</evidence>
<evidence type="ECO:0000256" key="3">
    <source>
        <dbReference type="ARBA" id="ARBA00022989"/>
    </source>
</evidence>
<dbReference type="PANTHER" id="PTHR33048">
    <property type="entry name" value="PTH11-LIKE INTEGRAL MEMBRANE PROTEIN (AFU_ORTHOLOGUE AFUA_5G11245)"/>
    <property type="match status" value="1"/>
</dbReference>
<feature type="transmembrane region" description="Helical" evidence="6">
    <location>
        <begin position="204"/>
        <end position="228"/>
    </location>
</feature>
<evidence type="ECO:0000313" key="9">
    <source>
        <dbReference type="Proteomes" id="UP000240883"/>
    </source>
</evidence>
<dbReference type="OrthoDB" id="5417887at2759"/>
<accession>A0A2T2NT99</accession>
<keyword evidence="9" id="KW-1185">Reference proteome</keyword>
<dbReference type="AlphaFoldDB" id="A0A2T2NT99"/>
<keyword evidence="4 6" id="KW-0472">Membrane</keyword>
<dbReference type="Proteomes" id="UP000240883">
    <property type="component" value="Unassembled WGS sequence"/>
</dbReference>
<proteinExistence type="inferred from homology"/>
<dbReference type="PANTHER" id="PTHR33048:SF42">
    <property type="entry name" value="INTEGRAL MEMBRANE PROTEIN"/>
    <property type="match status" value="1"/>
</dbReference>
<sequence length="363" mass="40215">MAAVPDNGPVIVGVTWWLCFFSGAFLALRIYAKLSRRHELWWDDHILIVSWILLLAESIVTHMGQSLGFGKRTVDIPVENLSSIALYTSIGASISCFASTGSKISFGFTLLRLTNGPWRMFVWFAIVTLFVVMIPSALFTWVQCTPREKAWNTFVDGTCWNPSISTNYGIFNAAWCATIDFALALLPWKLIWHLQLLTREKVGVGIAMSMGILSGVCAIVKGIYVIQLRQQDFYYNGKDVTIWTAVETATAIIAASIPVLRVFFKEAVSSMHYNFTPKDVPLPSMNRPGATMNDGGLANIWLSQHKTNQTTPVASKKSHKSTNCWTSLQKFGFQKDMGTGSPVEKSLSLHLDGGQILEMSAEG</sequence>
<evidence type="ECO:0000256" key="4">
    <source>
        <dbReference type="ARBA" id="ARBA00023136"/>
    </source>
</evidence>
<reference evidence="8 9" key="1">
    <citation type="journal article" date="2018" name="Front. Microbiol.">
        <title>Genome-Wide Analysis of Corynespora cassiicola Leaf Fall Disease Putative Effectors.</title>
        <authorList>
            <person name="Lopez D."/>
            <person name="Ribeiro S."/>
            <person name="Label P."/>
            <person name="Fumanal B."/>
            <person name="Venisse J.S."/>
            <person name="Kohler A."/>
            <person name="de Oliveira R.R."/>
            <person name="Labutti K."/>
            <person name="Lipzen A."/>
            <person name="Lail K."/>
            <person name="Bauer D."/>
            <person name="Ohm R.A."/>
            <person name="Barry K.W."/>
            <person name="Spatafora J."/>
            <person name="Grigoriev I.V."/>
            <person name="Martin F.M."/>
            <person name="Pujade-Renaud V."/>
        </authorList>
    </citation>
    <scope>NUCLEOTIDE SEQUENCE [LARGE SCALE GENOMIC DNA]</scope>
    <source>
        <strain evidence="8 9">Philippines</strain>
    </source>
</reference>
<evidence type="ECO:0000256" key="1">
    <source>
        <dbReference type="ARBA" id="ARBA00004141"/>
    </source>
</evidence>
<organism evidence="8 9">
    <name type="scientific">Corynespora cassiicola Philippines</name>
    <dbReference type="NCBI Taxonomy" id="1448308"/>
    <lineage>
        <taxon>Eukaryota</taxon>
        <taxon>Fungi</taxon>
        <taxon>Dikarya</taxon>
        <taxon>Ascomycota</taxon>
        <taxon>Pezizomycotina</taxon>
        <taxon>Dothideomycetes</taxon>
        <taxon>Pleosporomycetidae</taxon>
        <taxon>Pleosporales</taxon>
        <taxon>Corynesporascaceae</taxon>
        <taxon>Corynespora</taxon>
    </lineage>
</organism>
<dbReference type="Pfam" id="PF20684">
    <property type="entry name" value="Fung_rhodopsin"/>
    <property type="match status" value="1"/>
</dbReference>
<name>A0A2T2NT99_CORCC</name>
<feature type="transmembrane region" description="Helical" evidence="6">
    <location>
        <begin position="170"/>
        <end position="192"/>
    </location>
</feature>
<keyword evidence="3 6" id="KW-1133">Transmembrane helix</keyword>
<feature type="transmembrane region" description="Helical" evidence="6">
    <location>
        <begin position="120"/>
        <end position="142"/>
    </location>
</feature>
<gene>
    <name evidence="8" type="ORF">BS50DRAFT_599165</name>
</gene>
<dbReference type="EMBL" id="KZ678133">
    <property type="protein sequence ID" value="PSN68609.1"/>
    <property type="molecule type" value="Genomic_DNA"/>
</dbReference>
<dbReference type="InterPro" id="IPR052337">
    <property type="entry name" value="SAT4-like"/>
</dbReference>
<evidence type="ECO:0000256" key="6">
    <source>
        <dbReference type="SAM" id="Phobius"/>
    </source>
</evidence>
<feature type="domain" description="Rhodopsin" evidence="7">
    <location>
        <begin position="28"/>
        <end position="265"/>
    </location>
</feature>
<evidence type="ECO:0000259" key="7">
    <source>
        <dbReference type="Pfam" id="PF20684"/>
    </source>
</evidence>